<proteinExistence type="predicted"/>
<reference evidence="2" key="1">
    <citation type="submission" date="2000-11" db="EMBL/GenBank/DDBJ databases">
        <title>Oryza sativa nipponbare(GA3) genomic DNA, chromosome 1, PAC clone:P0028E10.</title>
        <authorList>
            <person name="Sasaki T."/>
            <person name="Matsumoto T."/>
            <person name="Yamamoto K."/>
        </authorList>
    </citation>
    <scope>NUCLEOTIDE SEQUENCE</scope>
</reference>
<feature type="compositionally biased region" description="Basic and acidic residues" evidence="1">
    <location>
        <begin position="130"/>
        <end position="139"/>
    </location>
</feature>
<feature type="region of interest" description="Disordered" evidence="1">
    <location>
        <begin position="174"/>
        <end position="194"/>
    </location>
</feature>
<sequence length="398" mass="43157">MNNLDCLLQEIATPWEGEKVQEEDAGHKGQGSCLLLLNSNASSVRPEPSITLQSPLTTHRKSDSGHRSSTAQPSVATLSSPLLRPPVSTAAGYRRHHRHWLPSPLPPNISAVLANREGLGSGGRLGARSGRRDDGGGRIRHRDDEGGWIRHYDNGLGRICRCNDVGDQICRRDDDATATGSREGRKRWIGPPEGRDPSLALSLCAVPQPSVEESERVARRHSATATLRAVRRQLHVVIFNLFCLKINYRWQLAYHSCQQNSLIVGGCRSRAYFRYGPSWSSTLTDVPMGQVLSAPTPPDTGRDVGTLLSVPSACWPVTDRSSPIDAHQSDGASRGGGKAVRLRGRTEGLFLSILRTPGPISPTAVLVWLPPAKIIFSDGSLKPSASENISSLAVGHRQ</sequence>
<feature type="compositionally biased region" description="Polar residues" evidence="1">
    <location>
        <begin position="67"/>
        <end position="80"/>
    </location>
</feature>
<name>Q9AS86_ORYSJ</name>
<evidence type="ECO:0000256" key="1">
    <source>
        <dbReference type="SAM" id="MobiDB-lite"/>
    </source>
</evidence>
<gene>
    <name evidence="2" type="primary">P0028E10.6</name>
</gene>
<organism evidence="2">
    <name type="scientific">Oryza sativa subsp. japonica</name>
    <name type="common">Rice</name>
    <dbReference type="NCBI Taxonomy" id="39947"/>
    <lineage>
        <taxon>Eukaryota</taxon>
        <taxon>Viridiplantae</taxon>
        <taxon>Streptophyta</taxon>
        <taxon>Embryophyta</taxon>
        <taxon>Tracheophyta</taxon>
        <taxon>Spermatophyta</taxon>
        <taxon>Magnoliopsida</taxon>
        <taxon>Liliopsida</taxon>
        <taxon>Poales</taxon>
        <taxon>Poaceae</taxon>
        <taxon>BOP clade</taxon>
        <taxon>Oryzoideae</taxon>
        <taxon>Oryzeae</taxon>
        <taxon>Oryzinae</taxon>
        <taxon>Oryza</taxon>
        <taxon>Oryza sativa</taxon>
    </lineage>
</organism>
<feature type="region of interest" description="Disordered" evidence="1">
    <location>
        <begin position="119"/>
        <end position="139"/>
    </location>
</feature>
<protein>
    <submittedName>
        <fullName evidence="2">p0028E10.6 protein</fullName>
    </submittedName>
</protein>
<dbReference type="AlphaFoldDB" id="Q9AS86"/>
<accession>Q9AS86</accession>
<feature type="region of interest" description="Disordered" evidence="1">
    <location>
        <begin position="320"/>
        <end position="339"/>
    </location>
</feature>
<feature type="region of interest" description="Disordered" evidence="1">
    <location>
        <begin position="44"/>
        <end position="87"/>
    </location>
</feature>
<dbReference type="EMBL" id="AP002912">
    <property type="protein sequence ID" value="BAB39902.1"/>
    <property type="molecule type" value="Genomic_DNA"/>
</dbReference>
<evidence type="ECO:0000313" key="2">
    <source>
        <dbReference type="EMBL" id="BAB39902.1"/>
    </source>
</evidence>